<dbReference type="EC" id="1.14.13.145" evidence="8"/>
<accession>A0A084GEV4</accession>
<dbReference type="Pfam" id="PF00067">
    <property type="entry name" value="p450"/>
    <property type="match status" value="1"/>
</dbReference>
<name>A0A084GEV4_PSEDA</name>
<dbReference type="InterPro" id="IPR017972">
    <property type="entry name" value="Cyt_P450_CS"/>
</dbReference>
<keyword evidence="9" id="KW-1185">Reference proteome</keyword>
<keyword evidence="4 6" id="KW-0408">Iron</keyword>
<keyword evidence="5 7" id="KW-0503">Monooxygenase</keyword>
<keyword evidence="6 7" id="KW-0349">Heme</keyword>
<protein>
    <submittedName>
        <fullName evidence="8">Putative Cytochrome P450 oxidoreductase</fullName>
        <ecNumber evidence="8">1.14.13.145</ecNumber>
        <ecNumber evidence="8">1.14.14.37</ecNumber>
    </submittedName>
</protein>
<dbReference type="CDD" id="cd11065">
    <property type="entry name" value="CYP64-like"/>
    <property type="match status" value="1"/>
</dbReference>
<dbReference type="PANTHER" id="PTHR46300">
    <property type="entry name" value="P450, PUTATIVE (EUROFUNG)-RELATED-RELATED"/>
    <property type="match status" value="1"/>
</dbReference>
<dbReference type="GO" id="GO:0005506">
    <property type="term" value="F:iron ion binding"/>
    <property type="evidence" value="ECO:0007669"/>
    <property type="project" value="InterPro"/>
</dbReference>
<dbReference type="GO" id="GO:0050592">
    <property type="term" value="F:4-hydroxyphenylacetaldehyde oxime monooxygenase activity"/>
    <property type="evidence" value="ECO:0007669"/>
    <property type="project" value="UniProtKB-EC"/>
</dbReference>
<reference evidence="8 9" key="1">
    <citation type="journal article" date="2014" name="Genome Announc.">
        <title>Draft genome sequence of the pathogenic fungus Scedosporium apiospermum.</title>
        <authorList>
            <person name="Vandeputte P."/>
            <person name="Ghamrawi S."/>
            <person name="Rechenmann M."/>
            <person name="Iltis A."/>
            <person name="Giraud S."/>
            <person name="Fleury M."/>
            <person name="Thornton C."/>
            <person name="Delhaes L."/>
            <person name="Meyer W."/>
            <person name="Papon N."/>
            <person name="Bouchara J.P."/>
        </authorList>
    </citation>
    <scope>NUCLEOTIDE SEQUENCE [LARGE SCALE GENOMIC DNA]</scope>
    <source>
        <strain evidence="8 9">IHEM 14462</strain>
    </source>
</reference>
<dbReference type="EMBL" id="JOWA01000055">
    <property type="protein sequence ID" value="KEZ45866.1"/>
    <property type="molecule type" value="Genomic_DNA"/>
</dbReference>
<dbReference type="Proteomes" id="UP000028545">
    <property type="component" value="Unassembled WGS sequence"/>
</dbReference>
<dbReference type="VEuPathDB" id="FungiDB:SAPIO_CDS1229"/>
<dbReference type="InterPro" id="IPR036396">
    <property type="entry name" value="Cyt_P450_sf"/>
</dbReference>
<dbReference type="PANTHER" id="PTHR46300:SF2">
    <property type="entry name" value="CYTOCHROME P450 MONOOXYGENASE ALNH-RELATED"/>
    <property type="match status" value="1"/>
</dbReference>
<dbReference type="PROSITE" id="PS00086">
    <property type="entry name" value="CYTOCHROME_P450"/>
    <property type="match status" value="1"/>
</dbReference>
<comment type="cofactor">
    <cofactor evidence="6">
        <name>heme</name>
        <dbReference type="ChEBI" id="CHEBI:30413"/>
    </cofactor>
</comment>
<evidence type="ECO:0000256" key="4">
    <source>
        <dbReference type="ARBA" id="ARBA00023004"/>
    </source>
</evidence>
<dbReference type="GeneID" id="27720301"/>
<evidence type="ECO:0000313" key="9">
    <source>
        <dbReference type="Proteomes" id="UP000028545"/>
    </source>
</evidence>
<sequence>MSSIMSSMPSLASDLTLSVKPTTIALGVVIVGLVARLLLVGRRPKNYPPGPPTLPILGNIHQMPTQDAHLQFEKWAREYGPIYSLILGTKTLVVLSSDRAVKDLLDKKSGKYSHRQEMDMATDGERHSRKMIHGLLNVSAAKSYVPYQILENKQMLHDLLVDPDRFLYHIRRYSNALTTTMVFGWRTPTYEDEKMKQLFEGFSAFADINQTGVAAILDSFPILRMLPDFILPLKKTAKKLHKEEKALYLSHWLKVKDEVEKGTVKPCFCEELVDVQKSEGFDDDQAAYISGTLLEAGSDTTSSTLYAFIQAMLIFPEVQQKAYEEIERVIGSDRMPTMEDEPNLPYIRACIKESLRWMPTTILGAVPHAVTEDDYYDGYLIPKNAGVMNNVWAIHMDPVRHPDPRRFNPDRYKDDHQSLADAAANPDASKRDQFTFGAGRRICPGIHVAERSLFLGMSRILWAFKIEPTLDKNGKPIIPDHNKLTQGFVCMPEPFPAKFTPRTQAKADRVTKEWKEAEKECLDPVTKQWRYSPIPSRSRKARNM</sequence>
<dbReference type="InterPro" id="IPR050364">
    <property type="entry name" value="Cytochrome_P450_fung"/>
</dbReference>
<dbReference type="InterPro" id="IPR002401">
    <property type="entry name" value="Cyt_P450_E_grp-I"/>
</dbReference>
<evidence type="ECO:0000256" key="5">
    <source>
        <dbReference type="ARBA" id="ARBA00023033"/>
    </source>
</evidence>
<organism evidence="8 9">
    <name type="scientific">Pseudallescheria apiosperma</name>
    <name type="common">Scedosporium apiospermum</name>
    <dbReference type="NCBI Taxonomy" id="563466"/>
    <lineage>
        <taxon>Eukaryota</taxon>
        <taxon>Fungi</taxon>
        <taxon>Dikarya</taxon>
        <taxon>Ascomycota</taxon>
        <taxon>Pezizomycotina</taxon>
        <taxon>Sordariomycetes</taxon>
        <taxon>Hypocreomycetidae</taxon>
        <taxon>Microascales</taxon>
        <taxon>Microascaceae</taxon>
        <taxon>Scedosporium</taxon>
    </lineage>
</organism>
<dbReference type="RefSeq" id="XP_016645665.1">
    <property type="nucleotide sequence ID" value="XM_016784549.1"/>
</dbReference>
<evidence type="ECO:0000313" key="8">
    <source>
        <dbReference type="EMBL" id="KEZ45866.1"/>
    </source>
</evidence>
<evidence type="ECO:0000256" key="6">
    <source>
        <dbReference type="PIRSR" id="PIRSR602401-1"/>
    </source>
</evidence>
<comment type="caution">
    <text evidence="8">The sequence shown here is derived from an EMBL/GenBank/DDBJ whole genome shotgun (WGS) entry which is preliminary data.</text>
</comment>
<keyword evidence="3 7" id="KW-0560">Oxidoreductase</keyword>
<dbReference type="GO" id="GO:0020037">
    <property type="term" value="F:heme binding"/>
    <property type="evidence" value="ECO:0007669"/>
    <property type="project" value="InterPro"/>
</dbReference>
<gene>
    <name evidence="8" type="ORF">SAPIO_CDS1229</name>
</gene>
<dbReference type="PRINTS" id="PR00385">
    <property type="entry name" value="P450"/>
</dbReference>
<dbReference type="PRINTS" id="PR00463">
    <property type="entry name" value="EP450I"/>
</dbReference>
<dbReference type="AlphaFoldDB" id="A0A084GEV4"/>
<dbReference type="SUPFAM" id="SSF48264">
    <property type="entry name" value="Cytochrome P450"/>
    <property type="match status" value="1"/>
</dbReference>
<evidence type="ECO:0000256" key="1">
    <source>
        <dbReference type="ARBA" id="ARBA00010617"/>
    </source>
</evidence>
<dbReference type="OMA" id="RQEMYIG"/>
<evidence type="ECO:0000256" key="3">
    <source>
        <dbReference type="ARBA" id="ARBA00023002"/>
    </source>
</evidence>
<dbReference type="KEGG" id="sapo:SAPIO_CDS1229"/>
<evidence type="ECO:0000256" key="7">
    <source>
        <dbReference type="RuleBase" id="RU000461"/>
    </source>
</evidence>
<feature type="binding site" description="axial binding residue" evidence="6">
    <location>
        <position position="443"/>
    </location>
    <ligand>
        <name>heme</name>
        <dbReference type="ChEBI" id="CHEBI:30413"/>
    </ligand>
    <ligandPart>
        <name>Fe</name>
        <dbReference type="ChEBI" id="CHEBI:18248"/>
    </ligandPart>
</feature>
<comment type="similarity">
    <text evidence="1 7">Belongs to the cytochrome P450 family.</text>
</comment>
<dbReference type="Gene3D" id="1.10.630.10">
    <property type="entry name" value="Cytochrome P450"/>
    <property type="match status" value="1"/>
</dbReference>
<evidence type="ECO:0000256" key="2">
    <source>
        <dbReference type="ARBA" id="ARBA00022723"/>
    </source>
</evidence>
<keyword evidence="2 6" id="KW-0479">Metal-binding</keyword>
<proteinExistence type="inferred from homology"/>
<dbReference type="EC" id="1.14.14.37" evidence="8"/>
<dbReference type="HOGENOM" id="CLU_001570_2_1_1"/>
<dbReference type="InterPro" id="IPR001128">
    <property type="entry name" value="Cyt_P450"/>
</dbReference>
<dbReference type="OrthoDB" id="1055148at2759"/>